<protein>
    <submittedName>
        <fullName evidence="2">N-acetyltransferase</fullName>
    </submittedName>
</protein>
<dbReference type="GO" id="GO:0016740">
    <property type="term" value="F:transferase activity"/>
    <property type="evidence" value="ECO:0007669"/>
    <property type="project" value="UniProtKB-KW"/>
</dbReference>
<keyword evidence="2" id="KW-0808">Transferase</keyword>
<organism evidence="2 3">
    <name type="scientific">Microbacterium oleivorans</name>
    <dbReference type="NCBI Taxonomy" id="273677"/>
    <lineage>
        <taxon>Bacteria</taxon>
        <taxon>Bacillati</taxon>
        <taxon>Actinomycetota</taxon>
        <taxon>Actinomycetes</taxon>
        <taxon>Micrococcales</taxon>
        <taxon>Microbacteriaceae</taxon>
        <taxon>Microbacterium</taxon>
    </lineage>
</organism>
<comment type="caution">
    <text evidence="2">The sequence shown here is derived from an EMBL/GenBank/DDBJ whole genome shotgun (WGS) entry which is preliminary data.</text>
</comment>
<dbReference type="InterPro" id="IPR045057">
    <property type="entry name" value="Gcn5-rel_NAT"/>
</dbReference>
<dbReference type="PANTHER" id="PTHR31435">
    <property type="entry name" value="PROTEIN NATD1"/>
    <property type="match status" value="1"/>
</dbReference>
<dbReference type="AlphaFoldDB" id="A0A4R5YL07"/>
<dbReference type="PROSITE" id="PS51729">
    <property type="entry name" value="GNAT_YJDJ"/>
    <property type="match status" value="1"/>
</dbReference>
<evidence type="ECO:0000313" key="2">
    <source>
        <dbReference type="EMBL" id="TDL45699.1"/>
    </source>
</evidence>
<dbReference type="RefSeq" id="WP_133398838.1">
    <property type="nucleotide sequence ID" value="NZ_SMZX01000001.1"/>
</dbReference>
<dbReference type="CDD" id="cd04301">
    <property type="entry name" value="NAT_SF"/>
    <property type="match status" value="1"/>
</dbReference>
<dbReference type="SUPFAM" id="SSF55729">
    <property type="entry name" value="Acyl-CoA N-acyltransferases (Nat)"/>
    <property type="match status" value="1"/>
</dbReference>
<sequence length="102" mass="10764">MAHDAAPTVTRNDEKNRYEIHVDGAVAGYTLFTADDAGRTVMPHTKIDPAYKGQGLGSTLVADALADLARRGDEVVPQCPFVAGYLAEHDVPGLTVASPDAE</sequence>
<dbReference type="Gene3D" id="3.40.630.30">
    <property type="match status" value="1"/>
</dbReference>
<proteinExistence type="predicted"/>
<dbReference type="PANTHER" id="PTHR31435:SF10">
    <property type="entry name" value="BSR4717 PROTEIN"/>
    <property type="match status" value="1"/>
</dbReference>
<dbReference type="STRING" id="273677.BW34_01516"/>
<reference evidence="2 3" key="1">
    <citation type="submission" date="2019-03" db="EMBL/GenBank/DDBJ databases">
        <title>Genome Sequencing and Assembly of Various Microbes Isolated from Partially Reclaimed Soil and Acid Mine Drainage (AMD) Site.</title>
        <authorList>
            <person name="Steinbock B."/>
            <person name="Bechtold R."/>
            <person name="Sevigny J.L."/>
            <person name="Thomas D."/>
            <person name="Cuthill L.R."/>
            <person name="Aveiro Johannsen E.J."/>
            <person name="Thomas K."/>
            <person name="Ghosh A."/>
        </authorList>
    </citation>
    <scope>NUCLEOTIDE SEQUENCE [LARGE SCALE GENOMIC DNA]</scope>
    <source>
        <strain evidence="2 3">F-B2</strain>
    </source>
</reference>
<gene>
    <name evidence="2" type="ORF">E2R54_04425</name>
</gene>
<evidence type="ECO:0000313" key="3">
    <source>
        <dbReference type="Proteomes" id="UP000295633"/>
    </source>
</evidence>
<dbReference type="InterPro" id="IPR016181">
    <property type="entry name" value="Acyl_CoA_acyltransferase"/>
</dbReference>
<name>A0A4R5YL07_9MICO</name>
<feature type="domain" description="N-acetyltransferase" evidence="1">
    <location>
        <begin position="10"/>
        <end position="102"/>
    </location>
</feature>
<dbReference type="InterPro" id="IPR031165">
    <property type="entry name" value="GNAT_YJDJ"/>
</dbReference>
<dbReference type="Pfam" id="PF14542">
    <property type="entry name" value="Acetyltransf_CG"/>
    <property type="match status" value="1"/>
</dbReference>
<accession>A0A4R5YL07</accession>
<dbReference type="Proteomes" id="UP000295633">
    <property type="component" value="Unassembled WGS sequence"/>
</dbReference>
<evidence type="ECO:0000259" key="1">
    <source>
        <dbReference type="PROSITE" id="PS51729"/>
    </source>
</evidence>
<dbReference type="EMBL" id="SMZX01000001">
    <property type="protein sequence ID" value="TDL45699.1"/>
    <property type="molecule type" value="Genomic_DNA"/>
</dbReference>